<name>A0AAV7ZAS2_9EUKA</name>
<evidence type="ECO:0000256" key="2">
    <source>
        <dbReference type="SAM" id="MobiDB-lite"/>
    </source>
</evidence>
<dbReference type="AlphaFoldDB" id="A0AAV7ZAS2"/>
<feature type="compositionally biased region" description="Basic residues" evidence="2">
    <location>
        <begin position="204"/>
        <end position="233"/>
    </location>
</feature>
<feature type="compositionally biased region" description="Acidic residues" evidence="2">
    <location>
        <begin position="618"/>
        <end position="641"/>
    </location>
</feature>
<accession>A0AAV7ZAS2</accession>
<feature type="coiled-coil region" evidence="1">
    <location>
        <begin position="474"/>
        <end position="505"/>
    </location>
</feature>
<feature type="region of interest" description="Disordered" evidence="2">
    <location>
        <begin position="542"/>
        <end position="563"/>
    </location>
</feature>
<feature type="compositionally biased region" description="Acidic residues" evidence="2">
    <location>
        <begin position="593"/>
        <end position="607"/>
    </location>
</feature>
<protein>
    <submittedName>
        <fullName evidence="3">Chascon isoform d-related</fullName>
    </submittedName>
</protein>
<dbReference type="Proteomes" id="UP001146793">
    <property type="component" value="Unassembled WGS sequence"/>
</dbReference>
<dbReference type="EMBL" id="JANTQA010000032">
    <property type="protein sequence ID" value="KAJ3439141.1"/>
    <property type="molecule type" value="Genomic_DNA"/>
</dbReference>
<feature type="region of interest" description="Disordered" evidence="2">
    <location>
        <begin position="319"/>
        <end position="358"/>
    </location>
</feature>
<feature type="compositionally biased region" description="Polar residues" evidence="2">
    <location>
        <begin position="119"/>
        <end position="129"/>
    </location>
</feature>
<feature type="region of interest" description="Disordered" evidence="2">
    <location>
        <begin position="575"/>
        <end position="644"/>
    </location>
</feature>
<feature type="region of interest" description="Disordered" evidence="2">
    <location>
        <begin position="95"/>
        <end position="235"/>
    </location>
</feature>
<sequence length="720" mass="85972">MSQNKFHFKRCKMCKSKKANLFFVFVDVKCDLNQKTNLLRQKAPIFQIHLCKQCSLFFGNETIKKRINKRKVEFCLSLVKHELLSKTKFTNLKDQTAKTTKRNEKGKKNENLIIKKSDPTNYNLIINNNPEREKRKKEMETKLRKQINLERKKQRERERKLEREREREMEIEMERERERERKRKKLREKEKEKEKERERERKREREKKKKKKNKGNKKNKKKKRKGRFKKKERPKFTLIIDQNGKSQIKDPRVATDQQILTLKTSVVSAKESQFIIKKIITLLGGNKVNKQTVRYLKSSSPNKTERIRRWETTPHFSQKKLPATNNYNADLKKKNSHINTGPKNRQTQQEGKEEQSQESLFRIKNLDTQNQQFLEKYYFSSRIIDKKSHENNLQSLLKDVLQSNTLNPNNNRKPTKGGMKIQPIKHQNSQIESFYKKQINLSFKIEDLFRYRQRLLQLIEKLPFNKIIILEQSLKNITNLIQESVQLLENLLRNYQKNTKEKIKQLKLTLRRPKNEIESDQDEKPVALFDLEDYKKIFGSPTSSKLKQKQKKPSKIARNLIDGQSNINVQQYKNDGYLKKNGNDNGNWHDNNDDFGFDNQIDIDSDGENNGYYNNQNIDDDIKIDDDEDDDDDDKDDDNDGIENINIEKKQEHQTWEGMDLENENFHDKYLSLHSKSNNFTNIDESLNFSKQDESSNWNSTTNKNYFLDSWIPNNLKKKN</sequence>
<organism evidence="3 4">
    <name type="scientific">Anaeramoeba flamelloides</name>
    <dbReference type="NCBI Taxonomy" id="1746091"/>
    <lineage>
        <taxon>Eukaryota</taxon>
        <taxon>Metamonada</taxon>
        <taxon>Anaeramoebidae</taxon>
        <taxon>Anaeramoeba</taxon>
    </lineage>
</organism>
<feature type="compositionally biased region" description="Basic and acidic residues" evidence="2">
    <location>
        <begin position="130"/>
        <end position="179"/>
    </location>
</feature>
<evidence type="ECO:0000256" key="1">
    <source>
        <dbReference type="SAM" id="Coils"/>
    </source>
</evidence>
<feature type="compositionally biased region" description="Low complexity" evidence="2">
    <location>
        <begin position="608"/>
        <end position="617"/>
    </location>
</feature>
<reference evidence="3" key="1">
    <citation type="submission" date="2022-08" db="EMBL/GenBank/DDBJ databases">
        <title>Novel sulphate-reducing endosymbionts in the free-living metamonad Anaeramoeba.</title>
        <authorList>
            <person name="Jerlstrom-Hultqvist J."/>
            <person name="Cepicka I."/>
            <person name="Gallot-Lavallee L."/>
            <person name="Salas-Leiva D."/>
            <person name="Curtis B.A."/>
            <person name="Zahonova K."/>
            <person name="Pipaliya S."/>
            <person name="Dacks J."/>
            <person name="Roger A.J."/>
        </authorList>
    </citation>
    <scope>NUCLEOTIDE SEQUENCE</scope>
    <source>
        <strain evidence="3">Busselton2</strain>
    </source>
</reference>
<comment type="caution">
    <text evidence="3">The sequence shown here is derived from an EMBL/GenBank/DDBJ whole genome shotgun (WGS) entry which is preliminary data.</text>
</comment>
<proteinExistence type="predicted"/>
<keyword evidence="1" id="KW-0175">Coiled coil</keyword>
<gene>
    <name evidence="3" type="ORF">M0812_15163</name>
</gene>
<feature type="compositionally biased region" description="Basic and acidic residues" evidence="2">
    <location>
        <begin position="187"/>
        <end position="203"/>
    </location>
</feature>
<evidence type="ECO:0000313" key="3">
    <source>
        <dbReference type="EMBL" id="KAJ3439141.1"/>
    </source>
</evidence>
<feature type="compositionally biased region" description="Basic residues" evidence="2">
    <location>
        <begin position="546"/>
        <end position="555"/>
    </location>
</feature>
<evidence type="ECO:0000313" key="4">
    <source>
        <dbReference type="Proteomes" id="UP001146793"/>
    </source>
</evidence>
<feature type="compositionally biased region" description="Basic and acidic residues" evidence="2">
    <location>
        <begin position="101"/>
        <end position="118"/>
    </location>
</feature>